<dbReference type="PANTHER" id="PTHR34987:SF4">
    <property type="entry name" value="ALPHA-L-RHAMNOSIDASE C-TERMINAL DOMAIN-CONTAINING PROTEIN"/>
    <property type="match status" value="1"/>
</dbReference>
<protein>
    <submittedName>
        <fullName evidence="3">Uncharacterized protein</fullName>
    </submittedName>
</protein>
<dbReference type="EMBL" id="SNRX01000016">
    <property type="protein sequence ID" value="KAA6301635.1"/>
    <property type="molecule type" value="Genomic_DNA"/>
</dbReference>
<feature type="domain" description="Glycosyl hydrolase family 78 alpha-rhamnosidase N-terminal" evidence="2">
    <location>
        <begin position="48"/>
        <end position="189"/>
    </location>
</feature>
<reference evidence="3 4" key="1">
    <citation type="submission" date="2019-03" db="EMBL/GenBank/DDBJ databases">
        <title>Single cell metagenomics reveals metabolic interactions within the superorganism composed of flagellate Streblomastix strix and complex community of Bacteroidetes bacteria on its surface.</title>
        <authorList>
            <person name="Treitli S.C."/>
            <person name="Kolisko M."/>
            <person name="Husnik F."/>
            <person name="Keeling P."/>
            <person name="Hampl V."/>
        </authorList>
    </citation>
    <scope>NUCLEOTIDE SEQUENCE [LARGE SCALE GENOMIC DNA]</scope>
    <source>
        <strain evidence="3">St1</strain>
    </source>
</reference>
<dbReference type="GO" id="GO:0005975">
    <property type="term" value="P:carbohydrate metabolic process"/>
    <property type="evidence" value="ECO:0007669"/>
    <property type="project" value="InterPro"/>
</dbReference>
<dbReference type="AlphaFoldDB" id="A0A5M8NZP2"/>
<name>A0A5M8NZP2_9BACT</name>
<dbReference type="Pfam" id="PF21104">
    <property type="entry name" value="Glyco_hydro_78_N"/>
    <property type="match status" value="1"/>
</dbReference>
<dbReference type="Proteomes" id="UP000324575">
    <property type="component" value="Unassembled WGS sequence"/>
</dbReference>
<dbReference type="InterPro" id="IPR035396">
    <property type="entry name" value="Bac_rhamnosid6H"/>
</dbReference>
<evidence type="ECO:0000259" key="1">
    <source>
        <dbReference type="Pfam" id="PF17389"/>
    </source>
</evidence>
<feature type="domain" description="Alpha-L-rhamnosidase six-hairpin glycosidase" evidence="1">
    <location>
        <begin position="209"/>
        <end position="536"/>
    </location>
</feature>
<gene>
    <name evidence="3" type="ORF">EZS26_002241</name>
</gene>
<evidence type="ECO:0000259" key="2">
    <source>
        <dbReference type="Pfam" id="PF21104"/>
    </source>
</evidence>
<evidence type="ECO:0000313" key="3">
    <source>
        <dbReference type="EMBL" id="KAA6301635.1"/>
    </source>
</evidence>
<dbReference type="Pfam" id="PF17389">
    <property type="entry name" value="Bac_rhamnosid6H"/>
    <property type="match status" value="1"/>
</dbReference>
<comment type="caution">
    <text evidence="3">The sequence shown here is derived from an EMBL/GenBank/DDBJ whole genome shotgun (WGS) entry which is preliminary data.</text>
</comment>
<dbReference type="Gene3D" id="1.50.10.10">
    <property type="match status" value="1"/>
</dbReference>
<dbReference type="InterPro" id="IPR008928">
    <property type="entry name" value="6-hairpin_glycosidase_sf"/>
</dbReference>
<proteinExistence type="predicted"/>
<sequence length="545" mass="62415">MKRTLFLLLCTVCYFSSFSRDYYEGQRTSWLQKAKSNIPHLMISEHKPKALVQIVPDDHAFQGWKAQALAPADSLYQASFKSRSGVVVDFGEHLTGYFSFRIDTLAGTPDAHLRFRCTFGEVPSEIATPFDPYPGGLSRAWLQDEVVTVTEIPALITIPRRVAFRYVKIELLGSSPWFDVKLSEMTCRAQTSARETPEELPASVPEIFRKIDQVGLNTLKECMQTVYEDGAKRDQRLWLGDLYLESLANIHSYKQHDLTRRCLYLLAGISAPDGYLFATAFEKPEPHPQESQLFLDYALLFNVALKDYYEATQDMETAKDLWIVAKKQLDVVPEYLTADGLMDYAKADEKWTIFFDWNDQLYKEIALQGITIYALEETYRLAKLLGMEKEVSAYPAWIRQMRSAARKAWYEKKTGLFIHPAHRQVSYTSQVWMVLGGVVTGREAQQALKVLPTLPDVCKPGTPYAYHYYIQALIHCGLQAEVRQAVETYWGGMVKKGADTFWEINDPENEFLSPYGFFPINSYCHAWSCTPVYFIRKYPAIFAGK</sequence>
<organism evidence="3 4">
    <name type="scientific">Candidatus Ordinivivax streblomastigis</name>
    <dbReference type="NCBI Taxonomy" id="2540710"/>
    <lineage>
        <taxon>Bacteria</taxon>
        <taxon>Pseudomonadati</taxon>
        <taxon>Bacteroidota</taxon>
        <taxon>Bacteroidia</taxon>
        <taxon>Bacteroidales</taxon>
        <taxon>Candidatus Ordinivivax</taxon>
    </lineage>
</organism>
<dbReference type="PANTHER" id="PTHR34987">
    <property type="entry name" value="C, PUTATIVE (AFU_ORTHOLOGUE AFUA_3G02880)-RELATED"/>
    <property type="match status" value="1"/>
</dbReference>
<dbReference type="InterPro" id="IPR049164">
    <property type="entry name" value="Glyco_hydro_78_N"/>
</dbReference>
<dbReference type="SUPFAM" id="SSF48208">
    <property type="entry name" value="Six-hairpin glycosidases"/>
    <property type="match status" value="1"/>
</dbReference>
<dbReference type="InterPro" id="IPR012341">
    <property type="entry name" value="6hp_glycosidase-like_sf"/>
</dbReference>
<accession>A0A5M8NZP2</accession>
<evidence type="ECO:0000313" key="4">
    <source>
        <dbReference type="Proteomes" id="UP000324575"/>
    </source>
</evidence>